<evidence type="ECO:0000313" key="2">
    <source>
        <dbReference type="Proteomes" id="UP000008075"/>
    </source>
</evidence>
<gene>
    <name evidence="1" type="ordered locus">XNC1_1633</name>
</gene>
<evidence type="ECO:0000313" key="1">
    <source>
        <dbReference type="EMBL" id="CBJ89696.1"/>
    </source>
</evidence>
<dbReference type="KEGG" id="xne:XNC1_1633"/>
<dbReference type="AlphaFoldDB" id="D3VC43"/>
<sequence>MKVYREDYWGIHDPILIPYSLREHTNNQTELNIRHHSVLYTVKRLSL</sequence>
<proteinExistence type="predicted"/>
<reference evidence="1 2" key="1">
    <citation type="journal article" date="2011" name="PLoS ONE">
        <title>The entomopathogenic bacterial endosymbionts xenorhabdus and photorhabdus: convergent lifestyles from divergent genomes.</title>
        <authorList>
            <person name="Chaston J.M."/>
            <person name="Suen G."/>
            <person name="Tucker S.L."/>
            <person name="Andersen A.W."/>
            <person name="Bhasin A."/>
            <person name="Bode E."/>
            <person name="Bode H.B."/>
            <person name="Brachmann A.O."/>
            <person name="Cowles C.E."/>
            <person name="Cowles K.N."/>
            <person name="Darby C."/>
            <person name="de Leon L."/>
            <person name="Drace K."/>
            <person name="Du Z."/>
            <person name="Givaudan A."/>
            <person name="Herbert Tran E.E."/>
            <person name="Jewell K.A."/>
            <person name="Knack J.J."/>
            <person name="Krasomil-Osterfeld K.C."/>
            <person name="Kukor R."/>
            <person name="Lanois A."/>
            <person name="Latreille P."/>
            <person name="Leimgruber N.K."/>
            <person name="Lipke C.M."/>
            <person name="Liu R."/>
            <person name="Lu X."/>
            <person name="Martens E.C."/>
            <person name="Marri P.R."/>
            <person name="Medigue C."/>
            <person name="Menard M.L."/>
            <person name="Miller N.M."/>
            <person name="Morales-Soto N."/>
            <person name="Norton S."/>
            <person name="Ogier J.C."/>
            <person name="Orchard S.S."/>
            <person name="Park D."/>
            <person name="Park Y."/>
            <person name="Qurollo B.A."/>
            <person name="Sugar D.R."/>
            <person name="Richards G.R."/>
            <person name="Rouy Z."/>
            <person name="Slominski B."/>
            <person name="Slominski K."/>
            <person name="Snyder H."/>
            <person name="Tjaden B.C."/>
            <person name="van der Hoeven R."/>
            <person name="Welch R.D."/>
            <person name="Wheeler C."/>
            <person name="Xiang B."/>
            <person name="Barbazuk B."/>
            <person name="Gaudriault S."/>
            <person name="Goodner B."/>
            <person name="Slater S.C."/>
            <person name="Forst S."/>
            <person name="Goldman B.S."/>
            <person name="Goodrich-Blair H."/>
        </authorList>
    </citation>
    <scope>NUCLEOTIDE SEQUENCE [LARGE SCALE GENOMIC DNA]</scope>
    <source>
        <strain evidence="2">ATCC 19061 / DSM 3370 / CCUG 14189 / LMG 1036 / NCIMB 9965 / AN6</strain>
    </source>
</reference>
<organism evidence="1 2">
    <name type="scientific">Xenorhabdus nematophila (strain ATCC 19061 / DSM 3370 / CCUG 14189 / LMG 1036 / NCIMB 9965 / AN6)</name>
    <dbReference type="NCBI Taxonomy" id="406817"/>
    <lineage>
        <taxon>Bacteria</taxon>
        <taxon>Pseudomonadati</taxon>
        <taxon>Pseudomonadota</taxon>
        <taxon>Gammaproteobacteria</taxon>
        <taxon>Enterobacterales</taxon>
        <taxon>Morganellaceae</taxon>
        <taxon>Xenorhabdus</taxon>
    </lineage>
</organism>
<dbReference type="EMBL" id="FN667742">
    <property type="protein sequence ID" value="CBJ89696.1"/>
    <property type="molecule type" value="Genomic_DNA"/>
</dbReference>
<dbReference type="Proteomes" id="UP000008075">
    <property type="component" value="Chromosome"/>
</dbReference>
<accession>D3VC43</accession>
<name>D3VC43_XENNA</name>
<protein>
    <submittedName>
        <fullName evidence="1">Uncharacterized protein</fullName>
    </submittedName>
</protein>
<dbReference type="HOGENOM" id="CLU_3174916_0_0_6"/>
<dbReference type="STRING" id="406817.XNC1_1633"/>
<keyword evidence="2" id="KW-1185">Reference proteome</keyword>